<dbReference type="Pfam" id="PF02776">
    <property type="entry name" value="TPP_enzyme_N"/>
    <property type="match status" value="1"/>
</dbReference>
<dbReference type="Gene3D" id="3.40.50.970">
    <property type="match status" value="2"/>
</dbReference>
<keyword evidence="2 3" id="KW-0786">Thiamine pyrophosphate</keyword>
<gene>
    <name evidence="7" type="ORF">ALO91_01955</name>
</gene>
<reference evidence="7 8" key="1">
    <citation type="submission" date="2015-09" db="EMBL/GenBank/DDBJ databases">
        <title>Genome announcement of multiple Pseudomonas syringae strains.</title>
        <authorList>
            <person name="Thakur S."/>
            <person name="Wang P.W."/>
            <person name="Gong Y."/>
            <person name="Weir B.S."/>
            <person name="Guttman D.S."/>
        </authorList>
    </citation>
    <scope>NUCLEOTIDE SEQUENCE [LARGE SCALE GENOMIC DNA]</scope>
    <source>
        <strain evidence="7 8">ICMP2802</strain>
    </source>
</reference>
<dbReference type="Pfam" id="PF02775">
    <property type="entry name" value="TPP_enzyme_C"/>
    <property type="match status" value="1"/>
</dbReference>
<evidence type="ECO:0000256" key="3">
    <source>
        <dbReference type="RuleBase" id="RU362132"/>
    </source>
</evidence>
<dbReference type="GO" id="GO:0009097">
    <property type="term" value="P:isoleucine biosynthetic process"/>
    <property type="evidence" value="ECO:0007669"/>
    <property type="project" value="TreeGrafter"/>
</dbReference>
<evidence type="ECO:0000256" key="2">
    <source>
        <dbReference type="ARBA" id="ARBA00023052"/>
    </source>
</evidence>
<proteinExistence type="inferred from homology"/>
<dbReference type="GO" id="GO:0003984">
    <property type="term" value="F:acetolactate synthase activity"/>
    <property type="evidence" value="ECO:0007669"/>
    <property type="project" value="TreeGrafter"/>
</dbReference>
<evidence type="ECO:0000313" key="8">
    <source>
        <dbReference type="Proteomes" id="UP000050297"/>
    </source>
</evidence>
<dbReference type="PANTHER" id="PTHR18968">
    <property type="entry name" value="THIAMINE PYROPHOSPHATE ENZYMES"/>
    <property type="match status" value="1"/>
</dbReference>
<comment type="caution">
    <text evidence="7">The sequence shown here is derived from an EMBL/GenBank/DDBJ whole genome shotgun (WGS) entry which is preliminary data.</text>
</comment>
<dbReference type="GO" id="GO:0005948">
    <property type="term" value="C:acetolactate synthase complex"/>
    <property type="evidence" value="ECO:0007669"/>
    <property type="project" value="TreeGrafter"/>
</dbReference>
<dbReference type="PANTHER" id="PTHR18968:SF9">
    <property type="entry name" value="3D-(3,5_4)-TRIHYDROXYCYCLOHEXANE-1,2-DIONE HYDROLASE"/>
    <property type="match status" value="1"/>
</dbReference>
<keyword evidence="7" id="KW-0670">Pyruvate</keyword>
<dbReference type="InterPro" id="IPR029061">
    <property type="entry name" value="THDP-binding"/>
</dbReference>
<feature type="domain" description="Thiamine pyrophosphate enzyme TPP-binding" evidence="5">
    <location>
        <begin position="453"/>
        <end position="612"/>
    </location>
</feature>
<dbReference type="NCBIfam" id="TIGR04377">
    <property type="entry name" value="myo_inos_iolD"/>
    <property type="match status" value="1"/>
</dbReference>
<dbReference type="GO" id="GO:0000287">
    <property type="term" value="F:magnesium ion binding"/>
    <property type="evidence" value="ECO:0007669"/>
    <property type="project" value="InterPro"/>
</dbReference>
<dbReference type="Proteomes" id="UP000050297">
    <property type="component" value="Unassembled WGS sequence"/>
</dbReference>
<dbReference type="InterPro" id="IPR029035">
    <property type="entry name" value="DHS-like_NAD/FAD-binding_dom"/>
</dbReference>
<protein>
    <submittedName>
        <fullName evidence="7">Pyruvate decarboxylase:pyruvate decarboxylase</fullName>
    </submittedName>
</protein>
<organism evidence="7 8">
    <name type="scientific">Pseudomonas syringae pv. aceris</name>
    <dbReference type="NCBI Taxonomy" id="199198"/>
    <lineage>
        <taxon>Bacteria</taxon>
        <taxon>Pseudomonadati</taxon>
        <taxon>Pseudomonadota</taxon>
        <taxon>Gammaproteobacteria</taxon>
        <taxon>Pseudomonadales</taxon>
        <taxon>Pseudomonadaceae</taxon>
        <taxon>Pseudomonas</taxon>
        <taxon>Pseudomonas syringae</taxon>
    </lineage>
</organism>
<name>A0A0P9I2V2_PSESX</name>
<dbReference type="Pfam" id="PF00205">
    <property type="entry name" value="TPP_enzyme_M"/>
    <property type="match status" value="1"/>
</dbReference>
<dbReference type="Gene3D" id="3.40.50.1220">
    <property type="entry name" value="TPP-binding domain"/>
    <property type="match status" value="1"/>
</dbReference>
<dbReference type="InterPro" id="IPR012000">
    <property type="entry name" value="Thiamin_PyroP_enz_cen_dom"/>
</dbReference>
<dbReference type="InterPro" id="IPR000399">
    <property type="entry name" value="TPP-bd_CS"/>
</dbReference>
<dbReference type="InterPro" id="IPR012001">
    <property type="entry name" value="Thiamin_PyroP_enz_TPP-bd_dom"/>
</dbReference>
<dbReference type="InterPro" id="IPR045229">
    <property type="entry name" value="TPP_enz"/>
</dbReference>
<dbReference type="EMBL" id="LJPM01000198">
    <property type="protein sequence ID" value="KPW22173.1"/>
    <property type="molecule type" value="Genomic_DNA"/>
</dbReference>
<sequence>MSGHLKQEQGANMSTTRLTMAQALVKFLDNQYVEVDGVQSKFVAGIFTIFGHGNVLGLGQALEQDSGDLVVHQGRNEQGMCHAAIGFAKQHLRRKIYACSSSVGPGAANMVTAAATASANRIPLLLLPGDVYASRQPDPVLQQIEQFHDLSISTNDAFKAVSKYWDRINRPEQLMSAALNAMRVLTDPADTGAVTLALPQDVQAEAYDYPDSFLQKRVHRIDRRPPSKAMLDDALQLLVGKRKPLLICGGGVRYSGAADALQAFAERFDIPFAETQAGKSAIVSAHPLNMGGIGETGTLAANRLAKEADLIIGVGTRYSDFTTASKWLFQNPDVQFLNLNVGAFDVQKLDGVQVLADAQTALQALTESLQARGYRAAWGDAPQSARAELHAEVDRLYAVEYQNEDFVPEINDHLDPAVLREFIELTGSCLTQSGVLGILNQSLPADAVIVAAAGSLPGDLQRAWRSTGVDTYHVEYGYSCMGYEVNAALGVKLAAPHREVFALVGDGSYMMLHSELATSIQERRKINVVLLDNMTFGCINNLQMEHGMNSFGTEFRFRNPDTGRLDGDFVPVDFAMSAAAYGCKTYKVNTAEQLRNALADAQRQTVSTLIDIKVLPKTMIHKYLSWWRVGVAEVSTTGTTAQVYEKLNHELAKARQY</sequence>
<dbReference type="CDD" id="cd07035">
    <property type="entry name" value="TPP_PYR_POX_like"/>
    <property type="match status" value="1"/>
</dbReference>
<evidence type="ECO:0000259" key="4">
    <source>
        <dbReference type="Pfam" id="PF00205"/>
    </source>
</evidence>
<evidence type="ECO:0000259" key="5">
    <source>
        <dbReference type="Pfam" id="PF02775"/>
    </source>
</evidence>
<accession>A0A0P9I2V2</accession>
<dbReference type="AlphaFoldDB" id="A0A0P9I2V2"/>
<evidence type="ECO:0000313" key="7">
    <source>
        <dbReference type="EMBL" id="KPW22173.1"/>
    </source>
</evidence>
<dbReference type="SUPFAM" id="SSF52467">
    <property type="entry name" value="DHS-like NAD/FAD-binding domain"/>
    <property type="match status" value="1"/>
</dbReference>
<dbReference type="GO" id="GO:0009099">
    <property type="term" value="P:L-valine biosynthetic process"/>
    <property type="evidence" value="ECO:0007669"/>
    <property type="project" value="TreeGrafter"/>
</dbReference>
<dbReference type="InterPro" id="IPR030817">
    <property type="entry name" value="Myo_inos_IolD"/>
</dbReference>
<dbReference type="PROSITE" id="PS00187">
    <property type="entry name" value="TPP_ENZYMES"/>
    <property type="match status" value="1"/>
</dbReference>
<feature type="domain" description="Thiamine pyrophosphate enzyme N-terminal TPP-binding" evidence="6">
    <location>
        <begin position="44"/>
        <end position="146"/>
    </location>
</feature>
<evidence type="ECO:0000259" key="6">
    <source>
        <dbReference type="Pfam" id="PF02776"/>
    </source>
</evidence>
<feature type="domain" description="Thiamine pyrophosphate enzyme central" evidence="4">
    <location>
        <begin position="231"/>
        <end position="365"/>
    </location>
</feature>
<dbReference type="GO" id="GO:0016823">
    <property type="term" value="F:hydrolase activity, acting on acid carbon-carbon bonds, in ketonic substances"/>
    <property type="evidence" value="ECO:0007669"/>
    <property type="project" value="InterPro"/>
</dbReference>
<dbReference type="GO" id="GO:0030976">
    <property type="term" value="F:thiamine pyrophosphate binding"/>
    <property type="evidence" value="ECO:0007669"/>
    <property type="project" value="InterPro"/>
</dbReference>
<dbReference type="GO" id="GO:0019310">
    <property type="term" value="P:inositol catabolic process"/>
    <property type="evidence" value="ECO:0007669"/>
    <property type="project" value="InterPro"/>
</dbReference>
<evidence type="ECO:0000256" key="1">
    <source>
        <dbReference type="ARBA" id="ARBA00007812"/>
    </source>
</evidence>
<dbReference type="SUPFAM" id="SSF52518">
    <property type="entry name" value="Thiamin diphosphate-binding fold (THDP-binding)"/>
    <property type="match status" value="2"/>
</dbReference>
<dbReference type="CDD" id="cd02003">
    <property type="entry name" value="TPP_IolD"/>
    <property type="match status" value="1"/>
</dbReference>
<comment type="similarity">
    <text evidence="1 3">Belongs to the TPP enzyme family.</text>
</comment>
<dbReference type="GO" id="GO:0050660">
    <property type="term" value="F:flavin adenine dinucleotide binding"/>
    <property type="evidence" value="ECO:0007669"/>
    <property type="project" value="TreeGrafter"/>
</dbReference>
<dbReference type="PATRIC" id="fig|199198.5.peg.2754"/>
<dbReference type="InterPro" id="IPR011766">
    <property type="entry name" value="TPP_enzyme_TPP-bd"/>
</dbReference>